<dbReference type="AlphaFoldDB" id="A0A8G1UM57"/>
<keyword evidence="2" id="KW-0804">Transcription</keyword>
<protein>
    <submittedName>
        <fullName evidence="4">DeoR family transcriptional regulator</fullName>
    </submittedName>
</protein>
<dbReference type="SMART" id="SM01134">
    <property type="entry name" value="DeoRC"/>
    <property type="match status" value="1"/>
</dbReference>
<evidence type="ECO:0000256" key="2">
    <source>
        <dbReference type="ARBA" id="ARBA00023163"/>
    </source>
</evidence>
<proteinExistence type="predicted"/>
<dbReference type="PROSITE" id="PS51000">
    <property type="entry name" value="HTH_DEOR_2"/>
    <property type="match status" value="1"/>
</dbReference>
<dbReference type="RefSeq" id="WP_123558961.1">
    <property type="nucleotide sequence ID" value="NZ_RJVJ01000001.1"/>
</dbReference>
<name>A0A8G1UM57_9ACTN</name>
<dbReference type="InterPro" id="IPR036388">
    <property type="entry name" value="WH-like_DNA-bd_sf"/>
</dbReference>
<dbReference type="Gene3D" id="3.40.50.1360">
    <property type="match status" value="1"/>
</dbReference>
<dbReference type="InterPro" id="IPR037171">
    <property type="entry name" value="NagB/RpiA_transferase-like"/>
</dbReference>
<dbReference type="SUPFAM" id="SSF46785">
    <property type="entry name" value="Winged helix' DNA-binding domain"/>
    <property type="match status" value="1"/>
</dbReference>
<dbReference type="Pfam" id="PF08220">
    <property type="entry name" value="HTH_DeoR"/>
    <property type="match status" value="1"/>
</dbReference>
<dbReference type="Pfam" id="PF00455">
    <property type="entry name" value="DeoRC"/>
    <property type="match status" value="1"/>
</dbReference>
<organism evidence="4 5">
    <name type="scientific">Kitasatospora cineracea</name>
    <dbReference type="NCBI Taxonomy" id="88074"/>
    <lineage>
        <taxon>Bacteria</taxon>
        <taxon>Bacillati</taxon>
        <taxon>Actinomycetota</taxon>
        <taxon>Actinomycetes</taxon>
        <taxon>Kitasatosporales</taxon>
        <taxon>Streptomycetaceae</taxon>
        <taxon>Kitasatospora</taxon>
    </lineage>
</organism>
<dbReference type="SMART" id="SM00420">
    <property type="entry name" value="HTH_DEOR"/>
    <property type="match status" value="1"/>
</dbReference>
<dbReference type="PANTHER" id="PTHR30363:SF44">
    <property type="entry name" value="AGA OPERON TRANSCRIPTIONAL REPRESSOR-RELATED"/>
    <property type="match status" value="1"/>
</dbReference>
<feature type="domain" description="HTH deoR-type" evidence="3">
    <location>
        <begin position="8"/>
        <end position="63"/>
    </location>
</feature>
<evidence type="ECO:0000313" key="4">
    <source>
        <dbReference type="EMBL" id="ROR46408.1"/>
    </source>
</evidence>
<evidence type="ECO:0000259" key="3">
    <source>
        <dbReference type="PROSITE" id="PS51000"/>
    </source>
</evidence>
<dbReference type="InterPro" id="IPR050313">
    <property type="entry name" value="Carb_Metab_HTH_regulators"/>
</dbReference>
<dbReference type="Gene3D" id="1.10.10.10">
    <property type="entry name" value="Winged helix-like DNA-binding domain superfamily/Winged helix DNA-binding domain"/>
    <property type="match status" value="1"/>
</dbReference>
<keyword evidence="1" id="KW-0805">Transcription regulation</keyword>
<evidence type="ECO:0000313" key="5">
    <source>
        <dbReference type="Proteomes" id="UP000267408"/>
    </source>
</evidence>
<reference evidence="4 5" key="1">
    <citation type="submission" date="2018-11" db="EMBL/GenBank/DDBJ databases">
        <title>Sequencing the genomes of 1000 actinobacteria strains.</title>
        <authorList>
            <person name="Klenk H.-P."/>
        </authorList>
    </citation>
    <scope>NUCLEOTIDE SEQUENCE [LARGE SCALE GENOMIC DNA]</scope>
    <source>
        <strain evidence="4 5">DSM 44780</strain>
    </source>
</reference>
<dbReference type="InterPro" id="IPR014036">
    <property type="entry name" value="DeoR-like_C"/>
</dbReference>
<accession>A0A8G1UM57</accession>
<sequence>MADQGMLAPQRRALIVQSAKRDGAVRVVDLAAELGVSGMTVRRDLDALAREGVLEKVHGGAVPAGVRGREPGFEAKAGLESAAKAAIAAAAAALVRPGSVVALSGGTTTHAVASRLLEVPDLTVVTNSLAVARVLEEASYRRAGAPVLVLTGGTPTRSAALVGPVADRMLASVHVDLLILGVHGVSERAGLTTPNMAEAQTNRALITAASRLAVVADHSKWGVVGLSGFARLDEVDCYVTDAGLPDRARELLEGQVGELVVAEDPAA</sequence>
<comment type="caution">
    <text evidence="4">The sequence shown here is derived from an EMBL/GenBank/DDBJ whole genome shotgun (WGS) entry which is preliminary data.</text>
</comment>
<dbReference type="Proteomes" id="UP000267408">
    <property type="component" value="Unassembled WGS sequence"/>
</dbReference>
<dbReference type="InterPro" id="IPR036390">
    <property type="entry name" value="WH_DNA-bd_sf"/>
</dbReference>
<dbReference type="GO" id="GO:0003700">
    <property type="term" value="F:DNA-binding transcription factor activity"/>
    <property type="evidence" value="ECO:0007669"/>
    <property type="project" value="InterPro"/>
</dbReference>
<evidence type="ECO:0000256" key="1">
    <source>
        <dbReference type="ARBA" id="ARBA00023015"/>
    </source>
</evidence>
<dbReference type="SUPFAM" id="SSF100950">
    <property type="entry name" value="NagB/RpiA/CoA transferase-like"/>
    <property type="match status" value="1"/>
</dbReference>
<gene>
    <name evidence="4" type="ORF">EDD39_4677</name>
</gene>
<dbReference type="InterPro" id="IPR001034">
    <property type="entry name" value="DeoR_HTH"/>
</dbReference>
<dbReference type="OrthoDB" id="7688673at2"/>
<dbReference type="PRINTS" id="PR00037">
    <property type="entry name" value="HTHLACR"/>
</dbReference>
<dbReference type="PANTHER" id="PTHR30363">
    <property type="entry name" value="HTH-TYPE TRANSCRIPTIONAL REGULATOR SRLR-RELATED"/>
    <property type="match status" value="1"/>
</dbReference>
<dbReference type="EMBL" id="RJVJ01000001">
    <property type="protein sequence ID" value="ROR46408.1"/>
    <property type="molecule type" value="Genomic_DNA"/>
</dbReference>